<keyword evidence="3" id="KW-0106">Calcium</keyword>
<dbReference type="Proteomes" id="UP001397290">
    <property type="component" value="Unassembled WGS sequence"/>
</dbReference>
<feature type="repeat" description="TPR" evidence="5">
    <location>
        <begin position="566"/>
        <end position="599"/>
    </location>
</feature>
<dbReference type="PRINTS" id="PR00625">
    <property type="entry name" value="JDOMAIN"/>
</dbReference>
<dbReference type="InterPro" id="IPR052758">
    <property type="entry name" value="SRC_co-chaperone"/>
</dbReference>
<evidence type="ECO:0000259" key="8">
    <source>
        <dbReference type="PROSITE" id="PS50222"/>
    </source>
</evidence>
<keyword evidence="10" id="KW-1185">Reference proteome</keyword>
<evidence type="ECO:0000256" key="6">
    <source>
        <dbReference type="SAM" id="MobiDB-lite"/>
    </source>
</evidence>
<dbReference type="Gene3D" id="1.10.287.110">
    <property type="entry name" value="DnaJ domain"/>
    <property type="match status" value="1"/>
</dbReference>
<keyword evidence="2 5" id="KW-0802">TPR repeat</keyword>
<feature type="compositionally biased region" description="Polar residues" evidence="6">
    <location>
        <begin position="494"/>
        <end position="506"/>
    </location>
</feature>
<accession>A0AAW0RSP6</accession>
<sequence length="1039" mass="112711">MFSGQPPSSDQRDTMSTSSPYKASPLGYPASPTRSSPFRRPESPSSPSPLRFSTPTGSPTKPRPQNGGPGRFSQPGTPTATQDSWTPRPHSSSQHRPAFNMPTPRTGVAQAMGHGNALSQLQPAQVRGLRDSFQILDRDCDGAINREDVAEMLQQLGLPSGHSDVGRFFPPSKPQTITLAAFLNSLAESLAALSDSSELLSAFSAFDDDDSGQIDWAELRDALVKTAPEPGVRPLTAADVDSAVSGFTGRRAFNRNMNAQLGAKRGDVFRYHDFVNSIAGRQFCLVRSSRDSPAHTHSLPAKGAKKCAPAPATPATTDLSAPSLSSGCPFAVTKKSSIRNIAVSGRRLYAYPRLSVPAPNRPQMKKLFGNGKKSASDKHTSSPSLEDLQAAYRSSPEPPSPTKSHSRSPKKSSRSEHPSREAKSSPRNLRHSRHASDLSTSSRRSKLDPDTHPLNLPPEERKRFSARSYTTMSAMDIDREPLNGPSTPPPNPSAQTNFSVPVQNGDSTDEPPAPPPHRSNPSSPSASPLDEAEGCKKLGNQFFKDRNYAQAIEHYSKAVDLVPDSATFLSNRAAAYMSNGQYLAALDDCSRAADLDPQNPKVLLRLARIFTGLGRPEEAMITFGRIEPPPSAKDTAPAKEMLHHISSAKESLERGTAMSMVLHALDQAERGLGPNVSKPRKWQLMRGEAYLKMGRENSLGEAQNIVMSLLRQNSQDPEALVLRGRVLYYQGENDKAMQSFRAAVSCDPDFKDAIKWLRIVQKLDRMKEEGNVEFKAGRLENAIAKYSEALEVDPSNRGINAKLLQNRAQCRIKLKQYDEAIKDADRAFSLDNSYFKARKTKANALGLSGKWEDAVKEWKALQQDDPEDRTIPKEVRKAELELKKSQRKDYYKIMGLEKDASPDEIKKAYRKMAVKLHPDKNPGDEEAEAKFKDMQEAYETLSDPQKRASYDNGDDLLDPSDMFGGGGMGGGMGGIDPEILFSMMGQQGGFGGGGFPGGGRGFPGGAGGFPGGATFNFSTGGGGRPQPGFPGGGAGGFHF</sequence>
<protein>
    <submittedName>
        <fullName evidence="9">Uncharacterized protein</fullName>
    </submittedName>
</protein>
<dbReference type="EMBL" id="JAAHCF010000352">
    <property type="protein sequence ID" value="KAK8144796.1"/>
    <property type="molecule type" value="Genomic_DNA"/>
</dbReference>
<dbReference type="PROSITE" id="PS50222">
    <property type="entry name" value="EF_HAND_2"/>
    <property type="match status" value="2"/>
</dbReference>
<dbReference type="SMART" id="SM00028">
    <property type="entry name" value="TPR"/>
    <property type="match status" value="6"/>
</dbReference>
<feature type="region of interest" description="Disordered" evidence="6">
    <location>
        <begin position="354"/>
        <end position="532"/>
    </location>
</feature>
<evidence type="ECO:0000313" key="10">
    <source>
        <dbReference type="Proteomes" id="UP001397290"/>
    </source>
</evidence>
<dbReference type="PROSITE" id="PS50005">
    <property type="entry name" value="TPR"/>
    <property type="match status" value="4"/>
</dbReference>
<feature type="compositionally biased region" description="Low complexity" evidence="6">
    <location>
        <begin position="519"/>
        <end position="528"/>
    </location>
</feature>
<feature type="repeat" description="TPR" evidence="5">
    <location>
        <begin position="532"/>
        <end position="565"/>
    </location>
</feature>
<feature type="domain" description="J" evidence="7">
    <location>
        <begin position="889"/>
        <end position="954"/>
    </location>
</feature>
<dbReference type="PROSITE" id="PS50076">
    <property type="entry name" value="DNAJ_2"/>
    <property type="match status" value="1"/>
</dbReference>
<feature type="compositionally biased region" description="Polar residues" evidence="6">
    <location>
        <begin position="74"/>
        <end position="95"/>
    </location>
</feature>
<evidence type="ECO:0000256" key="4">
    <source>
        <dbReference type="ARBA" id="ARBA00023186"/>
    </source>
</evidence>
<reference evidence="9 10" key="1">
    <citation type="submission" date="2020-02" db="EMBL/GenBank/DDBJ databases">
        <title>Comparative genomics of the hypocrealean fungal genus Beauvera.</title>
        <authorList>
            <person name="Showalter D.N."/>
            <person name="Bushley K.E."/>
            <person name="Rehner S.A."/>
        </authorList>
    </citation>
    <scope>NUCLEOTIDE SEQUENCE [LARGE SCALE GENOMIC DNA]</scope>
    <source>
        <strain evidence="9 10">ARSEF4384</strain>
    </source>
</reference>
<feature type="compositionally biased region" description="Polar residues" evidence="6">
    <location>
        <begin position="1"/>
        <end position="21"/>
    </location>
</feature>
<dbReference type="Gene3D" id="1.10.238.10">
    <property type="entry name" value="EF-hand"/>
    <property type="match status" value="1"/>
</dbReference>
<dbReference type="CDD" id="cd06257">
    <property type="entry name" value="DnaJ"/>
    <property type="match status" value="1"/>
</dbReference>
<feature type="repeat" description="TPR" evidence="5">
    <location>
        <begin position="763"/>
        <end position="796"/>
    </location>
</feature>
<dbReference type="InterPro" id="IPR036869">
    <property type="entry name" value="J_dom_sf"/>
</dbReference>
<keyword evidence="4" id="KW-0143">Chaperone</keyword>
<keyword evidence="1" id="KW-0677">Repeat</keyword>
<dbReference type="InterPro" id="IPR019734">
    <property type="entry name" value="TPR_rpt"/>
</dbReference>
<evidence type="ECO:0000313" key="9">
    <source>
        <dbReference type="EMBL" id="KAK8144796.1"/>
    </source>
</evidence>
<dbReference type="Pfam" id="PF13414">
    <property type="entry name" value="TPR_11"/>
    <property type="match status" value="2"/>
</dbReference>
<evidence type="ECO:0000256" key="1">
    <source>
        <dbReference type="ARBA" id="ARBA00022737"/>
    </source>
</evidence>
<dbReference type="Pfam" id="PF00226">
    <property type="entry name" value="DnaJ"/>
    <property type="match status" value="1"/>
</dbReference>
<dbReference type="PROSITE" id="PS00636">
    <property type="entry name" value="DNAJ_1"/>
    <property type="match status" value="1"/>
</dbReference>
<dbReference type="SMART" id="SM00054">
    <property type="entry name" value="EFh"/>
    <property type="match status" value="2"/>
</dbReference>
<dbReference type="Pfam" id="PF13181">
    <property type="entry name" value="TPR_8"/>
    <property type="match status" value="1"/>
</dbReference>
<feature type="domain" description="EF-hand" evidence="8">
    <location>
        <begin position="124"/>
        <end position="159"/>
    </location>
</feature>
<comment type="caution">
    <text evidence="9">The sequence shown here is derived from an EMBL/GenBank/DDBJ whole genome shotgun (WGS) entry which is preliminary data.</text>
</comment>
<evidence type="ECO:0000256" key="3">
    <source>
        <dbReference type="ARBA" id="ARBA00022837"/>
    </source>
</evidence>
<dbReference type="Pfam" id="PF13202">
    <property type="entry name" value="EF-hand_5"/>
    <property type="match status" value="1"/>
</dbReference>
<dbReference type="InterPro" id="IPR011990">
    <property type="entry name" value="TPR-like_helical_dom_sf"/>
</dbReference>
<proteinExistence type="predicted"/>
<feature type="domain" description="EF-hand" evidence="8">
    <location>
        <begin position="194"/>
        <end position="229"/>
    </location>
</feature>
<feature type="region of interest" description="Disordered" evidence="6">
    <location>
        <begin position="294"/>
        <end position="324"/>
    </location>
</feature>
<feature type="compositionally biased region" description="Low complexity" evidence="6">
    <location>
        <begin position="300"/>
        <end position="317"/>
    </location>
</feature>
<dbReference type="SUPFAM" id="SSF46565">
    <property type="entry name" value="Chaperone J-domain"/>
    <property type="match status" value="1"/>
</dbReference>
<dbReference type="InterPro" id="IPR001623">
    <property type="entry name" value="DnaJ_domain"/>
</dbReference>
<dbReference type="SUPFAM" id="SSF48452">
    <property type="entry name" value="TPR-like"/>
    <property type="match status" value="2"/>
</dbReference>
<dbReference type="SUPFAM" id="SSF47473">
    <property type="entry name" value="EF-hand"/>
    <property type="match status" value="1"/>
</dbReference>
<dbReference type="GO" id="GO:0005509">
    <property type="term" value="F:calcium ion binding"/>
    <property type="evidence" value="ECO:0007669"/>
    <property type="project" value="InterPro"/>
</dbReference>
<feature type="region of interest" description="Disordered" evidence="6">
    <location>
        <begin position="1"/>
        <end position="110"/>
    </location>
</feature>
<dbReference type="FunFam" id="1.25.40.10:FF:000097">
    <property type="entry name" value="DnaJ homolog subfamily C member 7 homolog"/>
    <property type="match status" value="1"/>
</dbReference>
<dbReference type="Pfam" id="PF13432">
    <property type="entry name" value="TPR_16"/>
    <property type="match status" value="1"/>
</dbReference>
<dbReference type="AlphaFoldDB" id="A0AAW0RSP6"/>
<dbReference type="InterPro" id="IPR011992">
    <property type="entry name" value="EF-hand-dom_pair"/>
</dbReference>
<dbReference type="InterPro" id="IPR018253">
    <property type="entry name" value="DnaJ_domain_CS"/>
</dbReference>
<feature type="compositionally biased region" description="Low complexity" evidence="6">
    <location>
        <begin position="29"/>
        <end position="56"/>
    </location>
</feature>
<evidence type="ECO:0000259" key="7">
    <source>
        <dbReference type="PROSITE" id="PS50076"/>
    </source>
</evidence>
<name>A0AAW0RSP6_9HYPO</name>
<organism evidence="9 10">
    <name type="scientific">Beauveria asiatica</name>
    <dbReference type="NCBI Taxonomy" id="1069075"/>
    <lineage>
        <taxon>Eukaryota</taxon>
        <taxon>Fungi</taxon>
        <taxon>Dikarya</taxon>
        <taxon>Ascomycota</taxon>
        <taxon>Pezizomycotina</taxon>
        <taxon>Sordariomycetes</taxon>
        <taxon>Hypocreomycetidae</taxon>
        <taxon>Hypocreales</taxon>
        <taxon>Cordycipitaceae</taxon>
        <taxon>Beauveria</taxon>
    </lineage>
</organism>
<dbReference type="InterPro" id="IPR018247">
    <property type="entry name" value="EF_Hand_1_Ca_BS"/>
</dbReference>
<dbReference type="SMART" id="SM00271">
    <property type="entry name" value="DnaJ"/>
    <property type="match status" value="1"/>
</dbReference>
<dbReference type="Gene3D" id="1.25.40.10">
    <property type="entry name" value="Tetratricopeptide repeat domain"/>
    <property type="match status" value="1"/>
</dbReference>
<dbReference type="PANTHER" id="PTHR44200">
    <property type="entry name" value="DNAJ HOMOLOG SUBFAMILY C MEMBER 7"/>
    <property type="match status" value="1"/>
</dbReference>
<dbReference type="FunFam" id="1.10.287.110:FF:000055">
    <property type="entry name" value="DnaJ subfamily C member 7"/>
    <property type="match status" value="1"/>
</dbReference>
<gene>
    <name evidence="9" type="ORF">G3M48_005334</name>
</gene>
<feature type="compositionally biased region" description="Basic and acidic residues" evidence="6">
    <location>
        <begin position="413"/>
        <end position="424"/>
    </location>
</feature>
<dbReference type="PROSITE" id="PS00018">
    <property type="entry name" value="EF_HAND_1"/>
    <property type="match status" value="2"/>
</dbReference>
<feature type="repeat" description="TPR" evidence="5">
    <location>
        <begin position="717"/>
        <end position="750"/>
    </location>
</feature>
<dbReference type="PANTHER" id="PTHR44200:SF1">
    <property type="entry name" value="DNAJ HOMOLOG SUBFAMILY C MEMBER 7"/>
    <property type="match status" value="1"/>
</dbReference>
<evidence type="ECO:0000256" key="2">
    <source>
        <dbReference type="ARBA" id="ARBA00022803"/>
    </source>
</evidence>
<evidence type="ECO:0000256" key="5">
    <source>
        <dbReference type="PROSITE-ProRule" id="PRU00339"/>
    </source>
</evidence>
<dbReference type="InterPro" id="IPR002048">
    <property type="entry name" value="EF_hand_dom"/>
</dbReference>